<evidence type="ECO:0000256" key="7">
    <source>
        <dbReference type="ARBA" id="ARBA00023136"/>
    </source>
</evidence>
<dbReference type="PROSITE" id="PS50928">
    <property type="entry name" value="ABC_TM1"/>
    <property type="match status" value="2"/>
</dbReference>
<protein>
    <submittedName>
        <fullName evidence="10">Iron ABC transporter permease</fullName>
    </submittedName>
</protein>
<sequence length="556" mass="56985">MAANGPEAHDAQTRRPARVARLCAIIAVSAFVAAPIAAVLASATIGGKGEALAHLLGVNGVRYFVTTLALCALAGLGASIIGAVSALLISMTDFPGRRLLSIALVLPFAIPAYVAAYAYGDLLGPFGPVAQLVGVNNIPEIRSLSGAAFVLMLMTYPYVYLAMTASLSSRSSSLMQAARMLGASPLRASLGLLLTASRPAFFGGLALALMEIAAEYGVADFFGVQTLSVGIFRTWYGLGDLAAATQIATGLFLVALVLTIIESASRKGRAAEDVRAHRSSKRLKLSGVHAFGAICICAAPVVFGFIAPAGVLLAKFDPDLSIGAGRDLAAAGVNTASIAAIGAIIAMAIAVILSYAARRARGRIAKSLMRVATLGYAVPGAVMAIGILALSSFVARISGVAVAGGIGVLLYAYVARFLTAGYNSASAGLAQISPEMDAAARSLGAGPARVLSFIHWPMARSSVLAGAGIVAIDIAKELPATLLLRPFNFETLSTRIYRLASDERLADAAPAALILIALGLIPALALSLIADHSNWQKKNARKADKDFAGAEAGLTV</sequence>
<evidence type="ECO:0000256" key="6">
    <source>
        <dbReference type="ARBA" id="ARBA00022989"/>
    </source>
</evidence>
<dbReference type="InterPro" id="IPR035906">
    <property type="entry name" value="MetI-like_sf"/>
</dbReference>
<accession>A0AAE9ZGG2</accession>
<dbReference type="PANTHER" id="PTHR43357">
    <property type="entry name" value="INNER MEMBRANE ABC TRANSPORTER PERMEASE PROTEIN YDCV"/>
    <property type="match status" value="1"/>
</dbReference>
<feature type="domain" description="ABC transmembrane type-1" evidence="9">
    <location>
        <begin position="64"/>
        <end position="262"/>
    </location>
</feature>
<dbReference type="GO" id="GO:0005886">
    <property type="term" value="C:plasma membrane"/>
    <property type="evidence" value="ECO:0007669"/>
    <property type="project" value="UniProtKB-SubCell"/>
</dbReference>
<gene>
    <name evidence="10" type="ORF">PUV54_03785</name>
</gene>
<dbReference type="AlphaFoldDB" id="A0AAE9ZGG2"/>
<reference evidence="10" key="1">
    <citation type="submission" date="2023-02" db="EMBL/GenBank/DDBJ databases">
        <title>Genome sequence of Hyphococcus flavus.</title>
        <authorList>
            <person name="Rong J.-C."/>
            <person name="Zhao Q."/>
            <person name="Yi M."/>
            <person name="Wu J.-Y."/>
        </authorList>
    </citation>
    <scope>NUCLEOTIDE SEQUENCE</scope>
    <source>
        <strain evidence="10">MCCC 1K03223</strain>
    </source>
</reference>
<comment type="subcellular location">
    <subcellularLocation>
        <location evidence="1">Cell inner membrane</location>
        <topology evidence="1">Multi-pass membrane protein</topology>
    </subcellularLocation>
    <subcellularLocation>
        <location evidence="8">Cell membrane</location>
        <topology evidence="8">Multi-pass membrane protein</topology>
    </subcellularLocation>
</comment>
<dbReference type="Pfam" id="PF00528">
    <property type="entry name" value="BPD_transp_1"/>
    <property type="match status" value="2"/>
</dbReference>
<evidence type="ECO:0000256" key="1">
    <source>
        <dbReference type="ARBA" id="ARBA00004429"/>
    </source>
</evidence>
<dbReference type="Proteomes" id="UP001214043">
    <property type="component" value="Chromosome"/>
</dbReference>
<keyword evidence="11" id="KW-1185">Reference proteome</keyword>
<dbReference type="EMBL" id="CP118166">
    <property type="protein sequence ID" value="WDI32312.1"/>
    <property type="molecule type" value="Genomic_DNA"/>
</dbReference>
<feature type="transmembrane region" description="Helical" evidence="8">
    <location>
        <begin position="63"/>
        <end position="87"/>
    </location>
</feature>
<keyword evidence="5 8" id="KW-0812">Transmembrane</keyword>
<dbReference type="KEGG" id="hfl:PUV54_03785"/>
<dbReference type="SUPFAM" id="SSF161098">
    <property type="entry name" value="MetI-like"/>
    <property type="match status" value="2"/>
</dbReference>
<feature type="transmembrane region" description="Helical" evidence="8">
    <location>
        <begin position="146"/>
        <end position="167"/>
    </location>
</feature>
<evidence type="ECO:0000313" key="10">
    <source>
        <dbReference type="EMBL" id="WDI32312.1"/>
    </source>
</evidence>
<evidence type="ECO:0000256" key="8">
    <source>
        <dbReference type="RuleBase" id="RU363032"/>
    </source>
</evidence>
<feature type="transmembrane region" description="Helical" evidence="8">
    <location>
        <begin position="188"/>
        <end position="210"/>
    </location>
</feature>
<evidence type="ECO:0000256" key="2">
    <source>
        <dbReference type="ARBA" id="ARBA00022448"/>
    </source>
</evidence>
<feature type="transmembrane region" description="Helical" evidence="8">
    <location>
        <begin position="393"/>
        <end position="414"/>
    </location>
</feature>
<evidence type="ECO:0000256" key="3">
    <source>
        <dbReference type="ARBA" id="ARBA00022475"/>
    </source>
</evidence>
<feature type="transmembrane region" description="Helical" evidence="8">
    <location>
        <begin position="288"/>
        <end position="313"/>
    </location>
</feature>
<dbReference type="RefSeq" id="WP_274494233.1">
    <property type="nucleotide sequence ID" value="NZ_CP118166.1"/>
</dbReference>
<evidence type="ECO:0000256" key="4">
    <source>
        <dbReference type="ARBA" id="ARBA00022519"/>
    </source>
</evidence>
<feature type="transmembrane region" description="Helical" evidence="8">
    <location>
        <begin position="241"/>
        <end position="261"/>
    </location>
</feature>
<feature type="transmembrane region" description="Helical" evidence="8">
    <location>
        <begin position="508"/>
        <end position="530"/>
    </location>
</feature>
<feature type="transmembrane region" description="Helical" evidence="8">
    <location>
        <begin position="99"/>
        <end position="119"/>
    </location>
</feature>
<feature type="domain" description="ABC transmembrane type-1" evidence="9">
    <location>
        <begin position="332"/>
        <end position="530"/>
    </location>
</feature>
<feature type="transmembrane region" description="Helical" evidence="8">
    <location>
        <begin position="333"/>
        <end position="356"/>
    </location>
</feature>
<evidence type="ECO:0000259" key="9">
    <source>
        <dbReference type="PROSITE" id="PS50928"/>
    </source>
</evidence>
<evidence type="ECO:0000313" key="11">
    <source>
        <dbReference type="Proteomes" id="UP001214043"/>
    </source>
</evidence>
<organism evidence="10 11">
    <name type="scientific">Hyphococcus flavus</name>
    <dbReference type="NCBI Taxonomy" id="1866326"/>
    <lineage>
        <taxon>Bacteria</taxon>
        <taxon>Pseudomonadati</taxon>
        <taxon>Pseudomonadota</taxon>
        <taxon>Alphaproteobacteria</taxon>
        <taxon>Parvularculales</taxon>
        <taxon>Parvularculaceae</taxon>
        <taxon>Hyphococcus</taxon>
    </lineage>
</organism>
<dbReference type="CDD" id="cd06261">
    <property type="entry name" value="TM_PBP2"/>
    <property type="match status" value="2"/>
</dbReference>
<name>A0AAE9ZGG2_9PROT</name>
<dbReference type="PANTHER" id="PTHR43357:SF3">
    <property type="entry name" value="FE(3+)-TRANSPORT SYSTEM PERMEASE PROTEIN FBPB 2"/>
    <property type="match status" value="1"/>
</dbReference>
<feature type="transmembrane region" description="Helical" evidence="8">
    <location>
        <begin position="22"/>
        <end position="43"/>
    </location>
</feature>
<comment type="similarity">
    <text evidence="8">Belongs to the binding-protein-dependent transport system permease family.</text>
</comment>
<keyword evidence="4" id="KW-0997">Cell inner membrane</keyword>
<keyword evidence="6 8" id="KW-1133">Transmembrane helix</keyword>
<feature type="transmembrane region" description="Helical" evidence="8">
    <location>
        <begin position="368"/>
        <end position="387"/>
    </location>
</feature>
<dbReference type="Gene3D" id="1.10.3720.10">
    <property type="entry name" value="MetI-like"/>
    <property type="match status" value="2"/>
</dbReference>
<proteinExistence type="inferred from homology"/>
<keyword evidence="3" id="KW-1003">Cell membrane</keyword>
<dbReference type="InterPro" id="IPR000515">
    <property type="entry name" value="MetI-like"/>
</dbReference>
<keyword evidence="7 8" id="KW-0472">Membrane</keyword>
<keyword evidence="2 8" id="KW-0813">Transport</keyword>
<dbReference type="GO" id="GO:0055085">
    <property type="term" value="P:transmembrane transport"/>
    <property type="evidence" value="ECO:0007669"/>
    <property type="project" value="InterPro"/>
</dbReference>
<evidence type="ECO:0000256" key="5">
    <source>
        <dbReference type="ARBA" id="ARBA00022692"/>
    </source>
</evidence>